<dbReference type="AlphaFoldDB" id="A0A9D4UFH7"/>
<accession>A0A9D4UFH7</accession>
<keyword evidence="2" id="KW-1185">Reference proteome</keyword>
<organism evidence="1 2">
    <name type="scientific">Adiantum capillus-veneris</name>
    <name type="common">Maidenhair fern</name>
    <dbReference type="NCBI Taxonomy" id="13818"/>
    <lineage>
        <taxon>Eukaryota</taxon>
        <taxon>Viridiplantae</taxon>
        <taxon>Streptophyta</taxon>
        <taxon>Embryophyta</taxon>
        <taxon>Tracheophyta</taxon>
        <taxon>Polypodiopsida</taxon>
        <taxon>Polypodiidae</taxon>
        <taxon>Polypodiales</taxon>
        <taxon>Pteridineae</taxon>
        <taxon>Pteridaceae</taxon>
        <taxon>Vittarioideae</taxon>
        <taxon>Adiantum</taxon>
    </lineage>
</organism>
<sequence length="86" mass="9171">MHLSRLKKSKAEATGFLRTCRAVCPKEMLGINVRACKRVSLLPATQTALHRYDRQGSSSDVPMQAVESTVACTAVGGPTMGCMCVG</sequence>
<evidence type="ECO:0000313" key="1">
    <source>
        <dbReference type="EMBL" id="KAI5066374.1"/>
    </source>
</evidence>
<gene>
    <name evidence="1" type="ORF">GOP47_0018998</name>
</gene>
<name>A0A9D4UFH7_ADICA</name>
<dbReference type="EMBL" id="JABFUD020000018">
    <property type="protein sequence ID" value="KAI5066374.1"/>
    <property type="molecule type" value="Genomic_DNA"/>
</dbReference>
<comment type="caution">
    <text evidence="1">The sequence shown here is derived from an EMBL/GenBank/DDBJ whole genome shotgun (WGS) entry which is preliminary data.</text>
</comment>
<evidence type="ECO:0000313" key="2">
    <source>
        <dbReference type="Proteomes" id="UP000886520"/>
    </source>
</evidence>
<protein>
    <submittedName>
        <fullName evidence="1">Uncharacterized protein</fullName>
    </submittedName>
</protein>
<reference evidence="1" key="1">
    <citation type="submission" date="2021-01" db="EMBL/GenBank/DDBJ databases">
        <title>Adiantum capillus-veneris genome.</title>
        <authorList>
            <person name="Fang Y."/>
            <person name="Liao Q."/>
        </authorList>
    </citation>
    <scope>NUCLEOTIDE SEQUENCE</scope>
    <source>
        <strain evidence="1">H3</strain>
        <tissue evidence="1">Leaf</tissue>
    </source>
</reference>
<proteinExistence type="predicted"/>
<dbReference type="Proteomes" id="UP000886520">
    <property type="component" value="Chromosome 18"/>
</dbReference>